<dbReference type="InterPro" id="IPR004437">
    <property type="entry name" value="ParB/RepB/Spo0J"/>
</dbReference>
<dbReference type="AlphaFoldDB" id="A0A0G0VI54"/>
<dbReference type="Gene3D" id="3.90.1530.30">
    <property type="match status" value="1"/>
</dbReference>
<evidence type="ECO:0000256" key="1">
    <source>
        <dbReference type="ARBA" id="ARBA00006295"/>
    </source>
</evidence>
<name>A0A0G0VI54_9BACT</name>
<feature type="region of interest" description="Disordered" evidence="4">
    <location>
        <begin position="1"/>
        <end position="28"/>
    </location>
</feature>
<dbReference type="GO" id="GO:0007059">
    <property type="term" value="P:chromosome segregation"/>
    <property type="evidence" value="ECO:0007669"/>
    <property type="project" value="UniProtKB-KW"/>
</dbReference>
<evidence type="ECO:0000256" key="4">
    <source>
        <dbReference type="SAM" id="MobiDB-lite"/>
    </source>
</evidence>
<keyword evidence="3" id="KW-0238">DNA-binding</keyword>
<dbReference type="PANTHER" id="PTHR33375:SF1">
    <property type="entry name" value="CHROMOSOME-PARTITIONING PROTEIN PARB-RELATED"/>
    <property type="match status" value="1"/>
</dbReference>
<evidence type="ECO:0000259" key="5">
    <source>
        <dbReference type="SMART" id="SM00470"/>
    </source>
</evidence>
<dbReference type="PATRIC" id="fig|1618983.3.peg.354"/>
<dbReference type="InterPro" id="IPR057240">
    <property type="entry name" value="ParB_dimer_C"/>
</dbReference>
<dbReference type="PANTHER" id="PTHR33375">
    <property type="entry name" value="CHROMOSOME-PARTITIONING PROTEIN PARB-RELATED"/>
    <property type="match status" value="1"/>
</dbReference>
<dbReference type="Pfam" id="PF02195">
    <property type="entry name" value="ParB_N"/>
    <property type="match status" value="1"/>
</dbReference>
<keyword evidence="2" id="KW-0159">Chromosome partition</keyword>
<dbReference type="InterPro" id="IPR036086">
    <property type="entry name" value="ParB/Sulfiredoxin_sf"/>
</dbReference>
<proteinExistence type="inferred from homology"/>
<dbReference type="Proteomes" id="UP000033930">
    <property type="component" value="Unassembled WGS sequence"/>
</dbReference>
<dbReference type="GO" id="GO:0005694">
    <property type="term" value="C:chromosome"/>
    <property type="evidence" value="ECO:0007669"/>
    <property type="project" value="TreeGrafter"/>
</dbReference>
<dbReference type="Pfam" id="PF17762">
    <property type="entry name" value="HTH_ParB"/>
    <property type="match status" value="1"/>
</dbReference>
<dbReference type="NCBIfam" id="TIGR00180">
    <property type="entry name" value="parB_part"/>
    <property type="match status" value="1"/>
</dbReference>
<dbReference type="InterPro" id="IPR003115">
    <property type="entry name" value="ParB_N"/>
</dbReference>
<dbReference type="Gene3D" id="1.10.10.2830">
    <property type="match status" value="1"/>
</dbReference>
<protein>
    <submittedName>
        <fullName evidence="6">ParB partition protein</fullName>
    </submittedName>
</protein>
<evidence type="ECO:0000313" key="6">
    <source>
        <dbReference type="EMBL" id="KKR99321.1"/>
    </source>
</evidence>
<comment type="caution">
    <text evidence="6">The sequence shown here is derived from an EMBL/GenBank/DDBJ whole genome shotgun (WGS) entry which is preliminary data.</text>
</comment>
<feature type="compositionally biased region" description="Gly residues" evidence="4">
    <location>
        <begin position="1"/>
        <end position="10"/>
    </location>
</feature>
<dbReference type="EMBL" id="LCAW01000007">
    <property type="protein sequence ID" value="KKR99321.1"/>
    <property type="molecule type" value="Genomic_DNA"/>
</dbReference>
<dbReference type="SMART" id="SM00470">
    <property type="entry name" value="ParB"/>
    <property type="match status" value="1"/>
</dbReference>
<evidence type="ECO:0000256" key="3">
    <source>
        <dbReference type="ARBA" id="ARBA00023125"/>
    </source>
</evidence>
<evidence type="ECO:0000256" key="2">
    <source>
        <dbReference type="ARBA" id="ARBA00022829"/>
    </source>
</evidence>
<dbReference type="InterPro" id="IPR050336">
    <property type="entry name" value="Chromosome_partition/occlusion"/>
</dbReference>
<comment type="similarity">
    <text evidence="1">Belongs to the ParB family.</text>
</comment>
<dbReference type="InterPro" id="IPR041468">
    <property type="entry name" value="HTH_ParB/Spo0J"/>
</dbReference>
<dbReference type="SUPFAM" id="SSF110849">
    <property type="entry name" value="ParB/Sulfiredoxin"/>
    <property type="match status" value="1"/>
</dbReference>
<gene>
    <name evidence="6" type="ORF">UU50_C0007G0009</name>
</gene>
<evidence type="ECO:0000313" key="7">
    <source>
        <dbReference type="Proteomes" id="UP000033930"/>
    </source>
</evidence>
<sequence length="287" mass="32240">MMKPQGGLGRGLSSLIPQKIAPTPGTEAAQVIERTHESEIPVNQIVENPHQPRKHFSPSDLEDLLQSIKEHGILQPLLVTRRDDGTYELIAGERRFRCAKMLGMKMVPALVRTATDQQKLELALIENIQRSNLNAIEEALAYQSLAEMFSLRQEDIAKRVGKSRSYVTNTLRLLDLNEAIRQAIMEKKISRSHARTLLAEPDSQKRDALFGQMLKGEMTVREAETRATGLQKKKPAQKDPNILAIESELRAALGTKVQLSVSGASSKLTIHFYSREELKDFIKRIVE</sequence>
<dbReference type="CDD" id="cd16393">
    <property type="entry name" value="SPO0J_N"/>
    <property type="match status" value="1"/>
</dbReference>
<dbReference type="GO" id="GO:0003677">
    <property type="term" value="F:DNA binding"/>
    <property type="evidence" value="ECO:0007669"/>
    <property type="project" value="UniProtKB-KW"/>
</dbReference>
<organism evidence="6 7">
    <name type="scientific">Candidatus Uhrbacteria bacterium GW2011_GWC1_41_20</name>
    <dbReference type="NCBI Taxonomy" id="1618983"/>
    <lineage>
        <taxon>Bacteria</taxon>
        <taxon>Candidatus Uhriibacteriota</taxon>
    </lineage>
</organism>
<dbReference type="FunFam" id="3.90.1530.30:FF:000001">
    <property type="entry name" value="Chromosome partitioning protein ParB"/>
    <property type="match status" value="1"/>
</dbReference>
<feature type="domain" description="ParB-like N-terminal" evidence="5">
    <location>
        <begin position="38"/>
        <end position="128"/>
    </location>
</feature>
<accession>A0A0G0VI54</accession>
<reference evidence="6 7" key="1">
    <citation type="journal article" date="2015" name="Nature">
        <title>rRNA introns, odd ribosomes, and small enigmatic genomes across a large radiation of phyla.</title>
        <authorList>
            <person name="Brown C.T."/>
            <person name="Hug L.A."/>
            <person name="Thomas B.C."/>
            <person name="Sharon I."/>
            <person name="Castelle C.J."/>
            <person name="Singh A."/>
            <person name="Wilkins M.J."/>
            <person name="Williams K.H."/>
            <person name="Banfield J.F."/>
        </authorList>
    </citation>
    <scope>NUCLEOTIDE SEQUENCE [LARGE SCALE GENOMIC DNA]</scope>
</reference>
<dbReference type="FunFam" id="1.10.10.2830:FF:000001">
    <property type="entry name" value="Chromosome partitioning protein ParB"/>
    <property type="match status" value="1"/>
</dbReference>
<dbReference type="Pfam" id="PF23552">
    <property type="entry name" value="ParB_C"/>
    <property type="match status" value="1"/>
</dbReference>